<dbReference type="InterPro" id="IPR017871">
    <property type="entry name" value="ABC_transporter-like_CS"/>
</dbReference>
<dbReference type="GO" id="GO:0005524">
    <property type="term" value="F:ATP binding"/>
    <property type="evidence" value="ECO:0007669"/>
    <property type="project" value="UniProtKB-KW"/>
</dbReference>
<keyword evidence="3" id="KW-0067">ATP-binding</keyword>
<dbReference type="InterPro" id="IPR003439">
    <property type="entry name" value="ABC_transporter-like_ATP-bd"/>
</dbReference>
<reference evidence="6 8" key="1">
    <citation type="submission" date="2015-11" db="EMBL/GenBank/DDBJ databases">
        <title>Genomic analysis of 38 Legionella species identifies large and diverse effector repertoires.</title>
        <authorList>
            <person name="Burstein D."/>
            <person name="Amaro F."/>
            <person name="Zusman T."/>
            <person name="Lifshitz Z."/>
            <person name="Cohen O."/>
            <person name="Gilbert J.A."/>
            <person name="Pupko T."/>
            <person name="Shuman H.A."/>
            <person name="Segal G."/>
        </authorList>
    </citation>
    <scope>NUCLEOTIDE SEQUENCE [LARGE SCALE GENOMIC DNA]</scope>
    <source>
        <strain evidence="6 8">CDC#1407-AL-14</strain>
    </source>
</reference>
<dbReference type="FunFam" id="3.40.50.300:FF:000032">
    <property type="entry name" value="Export ABC transporter ATP-binding protein"/>
    <property type="match status" value="1"/>
</dbReference>
<evidence type="ECO:0000256" key="4">
    <source>
        <dbReference type="ARBA" id="ARBA00038388"/>
    </source>
</evidence>
<reference evidence="7 9" key="2">
    <citation type="submission" date="2018-06" db="EMBL/GenBank/DDBJ databases">
        <authorList>
            <consortium name="Pathogen Informatics"/>
            <person name="Doyle S."/>
        </authorList>
    </citation>
    <scope>NUCLEOTIDE SEQUENCE [LARGE SCALE GENOMIC DNA]</scope>
    <source>
        <strain evidence="7 9">NCTC12437</strain>
    </source>
</reference>
<dbReference type="SUPFAM" id="SSF52540">
    <property type="entry name" value="P-loop containing nucleoside triphosphate hydrolases"/>
    <property type="match status" value="1"/>
</dbReference>
<evidence type="ECO:0000313" key="6">
    <source>
        <dbReference type="EMBL" id="KTC68866.1"/>
    </source>
</evidence>
<dbReference type="InterPro" id="IPR003593">
    <property type="entry name" value="AAA+_ATPase"/>
</dbReference>
<dbReference type="Proteomes" id="UP000054735">
    <property type="component" value="Unassembled WGS sequence"/>
</dbReference>
<dbReference type="GO" id="GO:1902495">
    <property type="term" value="C:transmembrane transporter complex"/>
    <property type="evidence" value="ECO:0007669"/>
    <property type="project" value="UniProtKB-ARBA"/>
</dbReference>
<evidence type="ECO:0000259" key="5">
    <source>
        <dbReference type="PROSITE" id="PS50893"/>
    </source>
</evidence>
<dbReference type="Pfam" id="PF00005">
    <property type="entry name" value="ABC_tran"/>
    <property type="match status" value="1"/>
</dbReference>
<keyword evidence="1" id="KW-0813">Transport</keyword>
<dbReference type="EMBL" id="LNXT01000044">
    <property type="protein sequence ID" value="KTC68866.1"/>
    <property type="molecule type" value="Genomic_DNA"/>
</dbReference>
<dbReference type="PANTHER" id="PTHR24220">
    <property type="entry name" value="IMPORT ATP-BINDING PROTEIN"/>
    <property type="match status" value="1"/>
</dbReference>
<dbReference type="InterPro" id="IPR027417">
    <property type="entry name" value="P-loop_NTPase"/>
</dbReference>
<dbReference type="STRING" id="28083.Lbir_2399"/>
<dbReference type="RefSeq" id="WP_058524404.1">
    <property type="nucleotide sequence ID" value="NZ_CAAAHV010000007.1"/>
</dbReference>
<dbReference type="PANTHER" id="PTHR24220:SF86">
    <property type="entry name" value="ABC TRANSPORTER ABCH.1"/>
    <property type="match status" value="1"/>
</dbReference>
<accession>A0A378IEL0</accession>
<evidence type="ECO:0000313" key="9">
    <source>
        <dbReference type="Proteomes" id="UP000255066"/>
    </source>
</evidence>
<dbReference type="SMART" id="SM00382">
    <property type="entry name" value="AAA"/>
    <property type="match status" value="1"/>
</dbReference>
<dbReference type="PROSITE" id="PS50893">
    <property type="entry name" value="ABC_TRANSPORTER_2"/>
    <property type="match status" value="1"/>
</dbReference>
<keyword evidence="2" id="KW-0547">Nucleotide-binding</keyword>
<dbReference type="InterPro" id="IPR015854">
    <property type="entry name" value="ABC_transpr_LolD-like"/>
</dbReference>
<name>A0A378IEL0_9GAMM</name>
<dbReference type="GO" id="GO:0022857">
    <property type="term" value="F:transmembrane transporter activity"/>
    <property type="evidence" value="ECO:0007669"/>
    <property type="project" value="TreeGrafter"/>
</dbReference>
<dbReference type="Gene3D" id="3.40.50.300">
    <property type="entry name" value="P-loop containing nucleotide triphosphate hydrolases"/>
    <property type="match status" value="1"/>
</dbReference>
<proteinExistence type="inferred from homology"/>
<dbReference type="GO" id="GO:0016887">
    <property type="term" value="F:ATP hydrolysis activity"/>
    <property type="evidence" value="ECO:0007669"/>
    <property type="project" value="InterPro"/>
</dbReference>
<dbReference type="GO" id="GO:0005886">
    <property type="term" value="C:plasma membrane"/>
    <property type="evidence" value="ECO:0007669"/>
    <property type="project" value="TreeGrafter"/>
</dbReference>
<feature type="domain" description="ABC transporter" evidence="5">
    <location>
        <begin position="6"/>
        <end position="224"/>
    </location>
</feature>
<dbReference type="AlphaFoldDB" id="A0A378IEL0"/>
<sequence length="224" mass="24710">MSASVIKVEHLTRKLRGEVPITLVNDVSLQVEPGEFLAITGPSGSGKSSLLYLLGLLDVPTQGSIWIEDEDISHYTEEQLANIRLRKLGFIFQFHFLLPEFSALENVMLPMQRLGRLSPDEIHKRASGLLEELGLGQQMHKLPKQLSGGQSQRVAIARALANEPVMLLADEPTGNLDSAASQNVQALLKEIAHHYQRTVIVVTHDTQFAAATDRQLVLVDGHLQ</sequence>
<dbReference type="Proteomes" id="UP000255066">
    <property type="component" value="Unassembled WGS sequence"/>
</dbReference>
<evidence type="ECO:0000313" key="8">
    <source>
        <dbReference type="Proteomes" id="UP000054735"/>
    </source>
</evidence>
<evidence type="ECO:0000313" key="7">
    <source>
        <dbReference type="EMBL" id="STX33192.1"/>
    </source>
</evidence>
<evidence type="ECO:0000256" key="2">
    <source>
        <dbReference type="ARBA" id="ARBA00022741"/>
    </source>
</evidence>
<evidence type="ECO:0000256" key="3">
    <source>
        <dbReference type="ARBA" id="ARBA00022840"/>
    </source>
</evidence>
<dbReference type="PROSITE" id="PS00211">
    <property type="entry name" value="ABC_TRANSPORTER_1"/>
    <property type="match status" value="1"/>
</dbReference>
<protein>
    <submittedName>
        <fullName evidence="7">ABC transporter ATP binding protein</fullName>
        <ecNumber evidence="7">3.6.3.-</ecNumber>
    </submittedName>
</protein>
<keyword evidence="7" id="KW-0378">Hydrolase</keyword>
<dbReference type="EMBL" id="UGNW01000001">
    <property type="protein sequence ID" value="STX33192.1"/>
    <property type="molecule type" value="Genomic_DNA"/>
</dbReference>
<comment type="similarity">
    <text evidence="4">Belongs to the ABC transporter superfamily. Macrolide exporter (TC 3.A.1.122) family.</text>
</comment>
<evidence type="ECO:0000256" key="1">
    <source>
        <dbReference type="ARBA" id="ARBA00022448"/>
    </source>
</evidence>
<dbReference type="InterPro" id="IPR017911">
    <property type="entry name" value="MacB-like_ATP-bd"/>
</dbReference>
<dbReference type="CDD" id="cd03255">
    <property type="entry name" value="ABC_MJ0796_LolCDE_FtsE"/>
    <property type="match status" value="1"/>
</dbReference>
<dbReference type="EC" id="3.6.3.-" evidence="7"/>
<keyword evidence="8" id="KW-1185">Reference proteome</keyword>
<organism evidence="7 9">
    <name type="scientific">Legionella birminghamensis</name>
    <dbReference type="NCBI Taxonomy" id="28083"/>
    <lineage>
        <taxon>Bacteria</taxon>
        <taxon>Pseudomonadati</taxon>
        <taxon>Pseudomonadota</taxon>
        <taxon>Gammaproteobacteria</taxon>
        <taxon>Legionellales</taxon>
        <taxon>Legionellaceae</taxon>
        <taxon>Legionella</taxon>
    </lineage>
</organism>
<gene>
    <name evidence="7" type="primary">lolD_3</name>
    <name evidence="6" type="ORF">Lbir_2399</name>
    <name evidence="7" type="ORF">NCTC12437_03013</name>
</gene>
<dbReference type="OrthoDB" id="66958at2"/>